<dbReference type="InterPro" id="IPR023375">
    <property type="entry name" value="ADC_dom_sf"/>
</dbReference>
<accession>A0A2X0N0D0</accession>
<dbReference type="SUPFAM" id="SSF160104">
    <property type="entry name" value="Acetoacetate decarboxylase-like"/>
    <property type="match status" value="1"/>
</dbReference>
<evidence type="ECO:0000313" key="1">
    <source>
        <dbReference type="EMBL" id="SCZ98614.1"/>
    </source>
</evidence>
<dbReference type="AlphaFoldDB" id="A0A2X0N0D0"/>
<name>A0A2X0N0D0_9BASI</name>
<dbReference type="EMBL" id="FMWP01000096">
    <property type="protein sequence ID" value="SCZ98614.1"/>
    <property type="molecule type" value="Genomic_DNA"/>
</dbReference>
<dbReference type="PANTHER" id="PTHR40518">
    <property type="entry name" value="ACETOACETATE DECARBOXYLASE"/>
    <property type="match status" value="1"/>
</dbReference>
<reference evidence="2" key="1">
    <citation type="submission" date="2016-10" db="EMBL/GenBank/DDBJ databases">
        <authorList>
            <person name="Jeantristanb JTB J.-T."/>
            <person name="Ricardo R."/>
        </authorList>
    </citation>
    <scope>NUCLEOTIDE SEQUENCE [LARGE SCALE GENOMIC DNA]</scope>
</reference>
<keyword evidence="2" id="KW-1185">Reference proteome</keyword>
<dbReference type="PANTHER" id="PTHR40518:SF1">
    <property type="entry name" value="ACETOACETATE DECARBOXYLASE"/>
    <property type="match status" value="1"/>
</dbReference>
<dbReference type="Proteomes" id="UP000249723">
    <property type="component" value="Unassembled WGS sequence"/>
</dbReference>
<dbReference type="Gene3D" id="2.40.400.10">
    <property type="entry name" value="Acetoacetate decarboxylase-like"/>
    <property type="match status" value="1"/>
</dbReference>
<sequence length="296" mass="31971">MTTTKSALPVKAPPWDLTGSGYIFVIEPQPFSPTEAVPLPSGSYDPFEQGTSFDQSSNFHGGVGAILVVRYTTSDVVTGLGLLFVKRGPYDELMIIPGNFKNKLKDGTTSFDLAITRIYVSTKESVYNGRQNWGIPKHQSDFSFTPVQDRPGSTLLTVSSPGAEDSFFSAILTRSRWTPFAIPVSTKLASTSFMRSILRGYRPTLVQPALSTQIDPSKLKSVTSEDASTLVGSSAKFAVTPTSTGWSKACTISPVSGARKGYGNGVGFPEFKPWWGGLGVELTEFNMVFPVPEVVE</sequence>
<organism evidence="1 2">
    <name type="scientific">Microbotryum saponariae</name>
    <dbReference type="NCBI Taxonomy" id="289078"/>
    <lineage>
        <taxon>Eukaryota</taxon>
        <taxon>Fungi</taxon>
        <taxon>Dikarya</taxon>
        <taxon>Basidiomycota</taxon>
        <taxon>Pucciniomycotina</taxon>
        <taxon>Microbotryomycetes</taxon>
        <taxon>Microbotryales</taxon>
        <taxon>Microbotryaceae</taxon>
        <taxon>Microbotryum</taxon>
    </lineage>
</organism>
<proteinExistence type="predicted"/>
<protein>
    <submittedName>
        <fullName evidence="1">BZ3500_MvSof-1268-A1-R1_Chr3-1g05501 protein</fullName>
    </submittedName>
</protein>
<gene>
    <name evidence="1" type="ORF">BZ3500_MVSOF-1268-A1-R1_CHR3-1G05501</name>
</gene>
<evidence type="ECO:0000313" key="2">
    <source>
        <dbReference type="Proteomes" id="UP000249723"/>
    </source>
</evidence>
<dbReference type="OrthoDB" id="9970474at2759"/>